<dbReference type="Pfam" id="PF03723">
    <property type="entry name" value="Hemocyanin_C"/>
    <property type="match status" value="1"/>
</dbReference>
<evidence type="ECO:0000256" key="1">
    <source>
        <dbReference type="ARBA" id="ARBA00022761"/>
    </source>
</evidence>
<dbReference type="SUPFAM" id="SSF48056">
    <property type="entry name" value="Di-copper centre-containing domain"/>
    <property type="match status" value="1"/>
</dbReference>
<feature type="domain" description="Hemocyanin middle" evidence="2">
    <location>
        <begin position="9"/>
        <end position="131"/>
    </location>
</feature>
<dbReference type="InterPro" id="IPR005203">
    <property type="entry name" value="Hemocyanin_C"/>
</dbReference>
<evidence type="ECO:0000259" key="3">
    <source>
        <dbReference type="Pfam" id="PF03723"/>
    </source>
</evidence>
<dbReference type="InterPro" id="IPR014756">
    <property type="entry name" value="Ig_E-set"/>
</dbReference>
<dbReference type="GO" id="GO:0006582">
    <property type="term" value="P:melanin metabolic process"/>
    <property type="evidence" value="ECO:0007669"/>
    <property type="project" value="UniProtKB-ARBA"/>
</dbReference>
<dbReference type="PROSITE" id="PS00210">
    <property type="entry name" value="HEMOCYANIN_2"/>
    <property type="match status" value="1"/>
</dbReference>
<dbReference type="GO" id="GO:0004503">
    <property type="term" value="F:tyrosinase activity"/>
    <property type="evidence" value="ECO:0007669"/>
    <property type="project" value="UniProtKB-ARBA"/>
</dbReference>
<dbReference type="EMBL" id="JBFDAA010000012">
    <property type="protein sequence ID" value="KAL1123470.1"/>
    <property type="molecule type" value="Genomic_DNA"/>
</dbReference>
<evidence type="ECO:0000259" key="2">
    <source>
        <dbReference type="Pfam" id="PF00372"/>
    </source>
</evidence>
<keyword evidence="1" id="KW-0758">Storage protein</keyword>
<dbReference type="PANTHER" id="PTHR11511">
    <property type="entry name" value="LARVAL STORAGE PROTEIN/PHENOLOXIDASE"/>
    <property type="match status" value="1"/>
</dbReference>
<keyword evidence="5" id="KW-1185">Reference proteome</keyword>
<dbReference type="Gene3D" id="2.60.40.1520">
    <property type="entry name" value="Hemocyanin, C-terminal domain"/>
    <property type="match status" value="1"/>
</dbReference>
<dbReference type="Proteomes" id="UP001558652">
    <property type="component" value="Unassembled WGS sequence"/>
</dbReference>
<dbReference type="SUPFAM" id="SSF81296">
    <property type="entry name" value="E set domains"/>
    <property type="match status" value="1"/>
</dbReference>
<evidence type="ECO:0008006" key="6">
    <source>
        <dbReference type="Google" id="ProtNLM"/>
    </source>
</evidence>
<comment type="caution">
    <text evidence="4">The sequence shown here is derived from an EMBL/GenBank/DDBJ whole genome shotgun (WGS) entry which is preliminary data.</text>
</comment>
<dbReference type="PRINTS" id="PR00187">
    <property type="entry name" value="HAEMOCYANIN"/>
</dbReference>
<dbReference type="InterPro" id="IPR000896">
    <property type="entry name" value="Hemocyanin/hexamerin_mid_dom"/>
</dbReference>
<feature type="domain" description="Hemocyanin C-terminal" evidence="3">
    <location>
        <begin position="180"/>
        <end position="309"/>
    </location>
</feature>
<organism evidence="4 5">
    <name type="scientific">Ranatra chinensis</name>
    <dbReference type="NCBI Taxonomy" id="642074"/>
    <lineage>
        <taxon>Eukaryota</taxon>
        <taxon>Metazoa</taxon>
        <taxon>Ecdysozoa</taxon>
        <taxon>Arthropoda</taxon>
        <taxon>Hexapoda</taxon>
        <taxon>Insecta</taxon>
        <taxon>Pterygota</taxon>
        <taxon>Neoptera</taxon>
        <taxon>Paraneoptera</taxon>
        <taxon>Hemiptera</taxon>
        <taxon>Heteroptera</taxon>
        <taxon>Panheteroptera</taxon>
        <taxon>Nepomorpha</taxon>
        <taxon>Nepidae</taxon>
        <taxon>Ranatrinae</taxon>
        <taxon>Ranatra</taxon>
    </lineage>
</organism>
<dbReference type="PANTHER" id="PTHR11511:SF5">
    <property type="entry name" value="FAT-BODY PROTEIN 1-RELATED"/>
    <property type="match status" value="1"/>
</dbReference>
<gene>
    <name evidence="4" type="ORF">AAG570_002550</name>
</gene>
<dbReference type="Gene3D" id="1.10.1280.10">
    <property type="entry name" value="Di-copper center containing domain from catechol oxidase"/>
    <property type="match status" value="2"/>
</dbReference>
<reference evidence="4 5" key="1">
    <citation type="submission" date="2024-07" db="EMBL/GenBank/DDBJ databases">
        <title>Chromosome-level genome assembly of the water stick insect Ranatra chinensis (Heteroptera: Nepidae).</title>
        <authorList>
            <person name="Liu X."/>
        </authorList>
    </citation>
    <scope>NUCLEOTIDE SEQUENCE [LARGE SCALE GENOMIC DNA]</scope>
    <source>
        <strain evidence="4">Cailab_2021Rc</strain>
        <tissue evidence="4">Muscle</tissue>
    </source>
</reference>
<evidence type="ECO:0000313" key="5">
    <source>
        <dbReference type="Proteomes" id="UP001558652"/>
    </source>
</evidence>
<dbReference type="InterPro" id="IPR037020">
    <property type="entry name" value="Hemocyanin_C_sf"/>
</dbReference>
<evidence type="ECO:0000313" key="4">
    <source>
        <dbReference type="EMBL" id="KAL1123470.1"/>
    </source>
</evidence>
<dbReference type="GO" id="GO:0046872">
    <property type="term" value="F:metal ion binding"/>
    <property type="evidence" value="ECO:0007669"/>
    <property type="project" value="UniProtKB-KW"/>
</dbReference>
<dbReference type="InterPro" id="IPR008922">
    <property type="entry name" value="Di-copper_centre_dom_sf"/>
</dbReference>
<dbReference type="Pfam" id="PF00372">
    <property type="entry name" value="Hemocyanin_M"/>
    <property type="match status" value="1"/>
</dbReference>
<dbReference type="AlphaFoldDB" id="A0ABD0Y7W5"/>
<proteinExistence type="predicted"/>
<sequence>MKFWTEGDQVEEYRVSYFREDPELNDLFARWHMHWPSWFNPTKYGQPEWNHRGEIFYYFHQQILARYVLERYANCLPTVETLEWTKPIRAGYNPNLIDMKGNYMFTRPDHVNIKDFFPYGVSTTGKIERWLIDSTDSKAYVAFVSGATGNILTTMRDPVFYQFLQRMNKFVHRYKTSLPPYSIKELGCHGVKINSIEVGKLTTFFEPFEYDASYGLGIGPREDKEKLHYVASGVRLNREPFTMKFKITSDETAEVMVRVFIGPKYDSEGQKMTLEQSRLAYFEIDRFPVEREFPKGNRRKSSQNAKIYQKLSIEY</sequence>
<name>A0ABD0Y7W5_9HEMI</name>
<protein>
    <recommendedName>
        <fullName evidence="6">Tyrosinase copper-binding domain-containing protein</fullName>
    </recommendedName>
</protein>
<dbReference type="InterPro" id="IPR013788">
    <property type="entry name" value="Hemocyanin/hexamerin"/>
</dbReference>
<accession>A0ABD0Y7W5</accession>